<dbReference type="Gene3D" id="1.10.10.1940">
    <property type="match status" value="1"/>
</dbReference>
<evidence type="ECO:0000256" key="1">
    <source>
        <dbReference type="SAM" id="Coils"/>
    </source>
</evidence>
<keyword evidence="3" id="KW-0472">Membrane</keyword>
<evidence type="ECO:0000313" key="5">
    <source>
        <dbReference type="EMBL" id="KAL3080787.1"/>
    </source>
</evidence>
<feature type="domain" description="ShKT" evidence="4">
    <location>
        <begin position="653"/>
        <end position="692"/>
    </location>
</feature>
<dbReference type="PANTHER" id="PTHR21724">
    <property type="entry name" value="SHKT DOMAIN-CONTAINING PROTEIN"/>
    <property type="match status" value="1"/>
</dbReference>
<dbReference type="SMART" id="SM00254">
    <property type="entry name" value="ShKT"/>
    <property type="match status" value="2"/>
</dbReference>
<dbReference type="Pfam" id="PF01549">
    <property type="entry name" value="ShK"/>
    <property type="match status" value="2"/>
</dbReference>
<evidence type="ECO:0000313" key="6">
    <source>
        <dbReference type="Proteomes" id="UP001620645"/>
    </source>
</evidence>
<comment type="caution">
    <text evidence="5">The sequence shown here is derived from an EMBL/GenBank/DDBJ whole genome shotgun (WGS) entry which is preliminary data.</text>
</comment>
<feature type="compositionally biased region" description="Basic and acidic residues" evidence="2">
    <location>
        <begin position="586"/>
        <end position="600"/>
    </location>
</feature>
<dbReference type="Proteomes" id="UP001620645">
    <property type="component" value="Unassembled WGS sequence"/>
</dbReference>
<keyword evidence="3" id="KW-0812">Transmembrane</keyword>
<evidence type="ECO:0000259" key="4">
    <source>
        <dbReference type="SMART" id="SM00254"/>
    </source>
</evidence>
<name>A0ABD2INT0_HETSC</name>
<dbReference type="EMBL" id="JBICCN010000286">
    <property type="protein sequence ID" value="KAL3080787.1"/>
    <property type="molecule type" value="Genomic_DNA"/>
</dbReference>
<keyword evidence="1" id="KW-0175">Coiled coil</keyword>
<feature type="region of interest" description="Disordered" evidence="2">
    <location>
        <begin position="569"/>
        <end position="608"/>
    </location>
</feature>
<reference evidence="5 6" key="1">
    <citation type="submission" date="2024-10" db="EMBL/GenBank/DDBJ databases">
        <authorList>
            <person name="Kim D."/>
        </authorList>
    </citation>
    <scope>NUCLEOTIDE SEQUENCE [LARGE SCALE GENOMIC DNA]</scope>
    <source>
        <strain evidence="5">Taebaek</strain>
    </source>
</reference>
<sequence>MSISQCLVPNLVPFLALLHLLFVSFFVCQIDAVSDMDTLDGWTKDAAKLGLGQAELGAFNALREVLSSSDPKQILGMTANERGMDGADEAARRRLSTIKGGVDSPRVRTLAELPKITLRAKKKLWSEGYDKETSSAEEDQDYAKRRVKTVLAKLEEGKESELFEKITPTDHKQLAQLDDTFTTKRFKDILTDLSRKSIVELPGGLSLALKDAAEYVIVAYSNLAIGMATANDLPITVKKAIEVTREVEESTTDDEKVMGGTRRSFDRFKSVDDSFRERIESLGLNDENVLALRGLVATLRLITLRRINMAYVELSKDMAEYKLVENGIKAMALVEQTVYDLDTFGLKMEPQNILDLDRQYLERAERITRNDHLKRHFGLRKRMEEAIKKLNNDFDTIVQRKTSLISGEPKTLWEKLAELDAKADLNLFGTPLDFEGLDSEYIRKIGEIKADAAPFVDYKGLKMRLEMAKQRLSRNYFLVADKKRLISAKEATHVQNAVAKATEILLSSDWEEMLGKPKMDEKGIEEEFKKRMEELNLEESEVKKMAGLSEALGEVTETLKLARQVLTERVRPPPPAPIPAETAPEETERRREEELQREYDNNPPGEISDECKDEAPNCRENIFLCKNGIYVTLMHGLCRKTCAVCMRTIEAAQCEDRNPVDCQLWGYSFCTNPAYSKGMKMAQCARFCGLCPK</sequence>
<protein>
    <recommendedName>
        <fullName evidence="4">ShKT domain-containing protein</fullName>
    </recommendedName>
</protein>
<feature type="transmembrane region" description="Helical" evidence="3">
    <location>
        <begin position="7"/>
        <end position="27"/>
    </location>
</feature>
<dbReference type="AlphaFoldDB" id="A0ABD2INT0"/>
<keyword evidence="6" id="KW-1185">Reference proteome</keyword>
<feature type="domain" description="ShKT" evidence="4">
    <location>
        <begin position="610"/>
        <end position="646"/>
    </location>
</feature>
<dbReference type="InterPro" id="IPR003582">
    <property type="entry name" value="ShKT_dom"/>
</dbReference>
<proteinExistence type="predicted"/>
<gene>
    <name evidence="5" type="ORF">niasHS_014892</name>
</gene>
<dbReference type="Gene3D" id="1.10.10.1870">
    <property type="entry name" value="ShTK domain-like"/>
    <property type="match status" value="1"/>
</dbReference>
<dbReference type="PANTHER" id="PTHR21724:SF109">
    <property type="entry name" value="SHKT DOMAIN-CONTAINING PROTEIN"/>
    <property type="match status" value="1"/>
</dbReference>
<organism evidence="5 6">
    <name type="scientific">Heterodera schachtii</name>
    <name type="common">Sugarbeet cyst nematode worm</name>
    <name type="synonym">Tylenchus schachtii</name>
    <dbReference type="NCBI Taxonomy" id="97005"/>
    <lineage>
        <taxon>Eukaryota</taxon>
        <taxon>Metazoa</taxon>
        <taxon>Ecdysozoa</taxon>
        <taxon>Nematoda</taxon>
        <taxon>Chromadorea</taxon>
        <taxon>Rhabditida</taxon>
        <taxon>Tylenchina</taxon>
        <taxon>Tylenchomorpha</taxon>
        <taxon>Tylenchoidea</taxon>
        <taxon>Heteroderidae</taxon>
        <taxon>Heteroderinae</taxon>
        <taxon>Heterodera</taxon>
    </lineage>
</organism>
<feature type="coiled-coil region" evidence="1">
    <location>
        <begin position="373"/>
        <end position="400"/>
    </location>
</feature>
<evidence type="ECO:0000256" key="2">
    <source>
        <dbReference type="SAM" id="MobiDB-lite"/>
    </source>
</evidence>
<keyword evidence="3" id="KW-1133">Transmembrane helix</keyword>
<accession>A0ABD2INT0</accession>
<evidence type="ECO:0000256" key="3">
    <source>
        <dbReference type="SAM" id="Phobius"/>
    </source>
</evidence>